<name>A0A667YWQ6_9TELE</name>
<feature type="compositionally biased region" description="Acidic residues" evidence="4">
    <location>
        <begin position="617"/>
        <end position="633"/>
    </location>
</feature>
<dbReference type="Pfam" id="PF23450">
    <property type="entry name" value="KIAA2026_hel"/>
    <property type="match status" value="1"/>
</dbReference>
<feature type="compositionally biased region" description="Low complexity" evidence="4">
    <location>
        <begin position="1178"/>
        <end position="1188"/>
    </location>
</feature>
<feature type="domain" description="Bromo" evidence="5">
    <location>
        <begin position="177"/>
        <end position="223"/>
    </location>
</feature>
<evidence type="ECO:0000313" key="7">
    <source>
        <dbReference type="Proteomes" id="UP000472263"/>
    </source>
</evidence>
<keyword evidence="1 2" id="KW-0103">Bromodomain</keyword>
<organism evidence="6 7">
    <name type="scientific">Myripristis murdjan</name>
    <name type="common">pinecone soldierfish</name>
    <dbReference type="NCBI Taxonomy" id="586833"/>
    <lineage>
        <taxon>Eukaryota</taxon>
        <taxon>Metazoa</taxon>
        <taxon>Chordata</taxon>
        <taxon>Craniata</taxon>
        <taxon>Vertebrata</taxon>
        <taxon>Euteleostomi</taxon>
        <taxon>Actinopterygii</taxon>
        <taxon>Neopterygii</taxon>
        <taxon>Teleostei</taxon>
        <taxon>Neoteleostei</taxon>
        <taxon>Acanthomorphata</taxon>
        <taxon>Holocentriformes</taxon>
        <taxon>Holocentridae</taxon>
        <taxon>Myripristis</taxon>
    </lineage>
</organism>
<evidence type="ECO:0000256" key="3">
    <source>
        <dbReference type="SAM" id="Coils"/>
    </source>
</evidence>
<feature type="compositionally biased region" description="Basic and acidic residues" evidence="4">
    <location>
        <begin position="855"/>
        <end position="867"/>
    </location>
</feature>
<dbReference type="InParanoid" id="A0A667YWQ6"/>
<evidence type="ECO:0000256" key="1">
    <source>
        <dbReference type="ARBA" id="ARBA00023117"/>
    </source>
</evidence>
<feature type="compositionally biased region" description="Low complexity" evidence="4">
    <location>
        <begin position="1606"/>
        <end position="1617"/>
    </location>
</feature>
<dbReference type="Pfam" id="PF00439">
    <property type="entry name" value="Bromodomain"/>
    <property type="match status" value="1"/>
</dbReference>
<dbReference type="InterPro" id="IPR056522">
    <property type="entry name" value="KIAA2026_hel"/>
</dbReference>
<sequence>MDQGDMTNQTTAACSHKLFHNQDLTVDEPASGPQQPSLSIMSCSDSKWHTSSTDCTDLVIPEEGLSNGICEVETMAASHCDGSSGDVIAVGDHLALSNDGMSEFSNSDLSLPEVCISTNNTSFEDDMNYEVQQAYRIFTGFLLDKYKGITSPFLHPIGHLEAQHGIGGVRGWGQAQLRQSMCLRRMEEKFVNQEYETITEFVADFRLMLENCYRYHGVDHWISKQAQKLEIMLEQKLTLLSRALREKTTLAVTSKGRFGAEEERGSGGTSTRRRLAPRSLATITVGGHESIMVQTLRLEEQQRAKEEKRQRELEKKEAEEMSAKEVEEWEQNLLSQATPHPVDTLWELPAIGHFLCLAQTALNLPEIVFFELERCLLMPRSSVFLSKIMSSLLSPPQRRATLNRRPALPYCRWELELRQRVLGWYRAVGVSRDQPGRAEQFGLCYQFFSILGEVSPLEETPFHLLPFYQRVWLLKGLCDNVYETQKDVQDAVLAQPIHECRESILGYDSMENAYIHFPHFCGADLRIYCQSPSTPPAFPFPPVWVKRIEIEPGTEGEESDRMKDEREKSNSGCYGVSMETGESEDWEKERAERHGVFKRENGDRQGENEVFNSWSLQDEEDSNSGSSDEGDSSEDCKSNLKIHTNSSSLSHLESSIGGSGGKIDLKEETANMEHQSKRLTLKQEPRFSLDSGRTIKAEEPCLSVGEHSYTGRSPARSNSQASPARVAEVKMEGGSPSQGHQGSSCLECSGNNTGNVKSEQHDCCCGTSGLATQLSSESTQNSSEERVNEKIRTKKKRRKKKREREQLLGAKGEHRQLRRVDRTRPCQAQAAKSSVGRLAATIKRKDKRKKHKTGKKLESSKKVKDEPPVEPSFKLVCTSLEELRELISKTEDELDDLESTKKRSGRWYFRREAVKDLHITLIRLLNELSPWEPKLVKAYQRNRLRLKKECDDFKKHPDYNNFVREECVSSSSDDDEERVVGKEACSLLDHYRRAEEEDPEYTVPRGLWTGASTRQFVAESVGGSTGSYVTPDHLKHNLSSTDEDLSLLSRSQTGGDSVTSTPDSGLDSRPELHQTNQSRDSKSAWAAAAPAQASLGSKPIILHPTIGLPKGYTPIPTLLAKSVGNKVTLMKRPADYVGVSNPAKQSKGRTVSLPSSAVATTKPSKAQSPPANSQQNFQQMQTHGPQQTQVLQQPVIASVTAPSKPPQAKPIQTAPKSPVQVVYKVPEGLGHLLRKDSSSSVQISVQPVVGQKTGDKIMQQVVILPSNLLVQKTEEKMSSQNQQPKGIQAPVSKVSGPLCMSTNVPGFTIPDNRIPVQQVAPLNDARTVRTPSPSVSPHLQQGPLNTAGFKGAQVGSPKANTSQSSVMPNHLPITIPTSAVSTDHVKSKDPKQELKTVCIRDSQSILVTTRGGNTGIVKVQTSSDQNTLGSLPASPVITISPQFKAFLVSKTPALSSTAPSHTSTSRIPAATNISAAQPQKKAPSVLKSPSAVTPPMLTAVTGSISFAGLGAQTVGTTATLSQSHSTSAGSMVATDIGQAQQTTTASSHLQASLVKSTVIVPSLSGSGIPTQVPTQAQLVNKPGVKRARRDERSQITKFIVVTSSFSSSTSSSSTSSSNTATPKLTSSSAASVPGSRVMFISQPSAASSTATSTGSIPKQALATGASGQTLTTSLSNEAFKIGLSLCQPVGSIGSEALSSVKNITLPSGVQIQLSGRTVSLGQTVGALSHSATKSIPVSISETGPPAATSTGVMFVKSANMVTSSPAHLSSSSLLTTSSQLQSISSFSMISQAGSPTSTSTAVPLPGGCNTRKDVGLTRGILSSNPSAQITTTAQSSPAQTTTPTQVHQSPNFQSSTGTEPAPVISSSHLTATNTRTPASLVKPASVAGTTNPLSTTTSSCTGTVQQRIVINTTTPLAAGTQILLNNTRFVVPPQGLGPGSHVLIISSPAPQVPSTSATTTTAAALPHQGAGPAIVVPRAPALPRSPPARLPGVPAINSPVVACTPAVGSPVLATTPNVMPVQLAGTPGLGSPLPSPANVVSALPRVRAAQPGNLTSPVSGMPTLIAASPRLSSTPAPVPTPVTTSASTLGSALATVRLPVGTPTQAQCSSGTSAPTPALAPSLPRHSTPPSAIPVLPSTSAVALPSPVMPPLAPLPSAITLPSAVLAGIPGLHSTPPAQQVVSVPTLCPGIQPQQTALRIPAPSIAAPQTSLHTGLSSAAVKQQMAAVMQPVLTGTRTQVLPTVAVPPIVSTVSRMQALPIATVPPIGGAVNRFLASPVATTLPSSSTVVMTAAQPIRALKTNETIHSPVTLASQSLGKPSLQTSASGMHTNVASKLLISPDGAVLNTVQSPVNPAGLTACPKPVAALAVSPSGPTGVLPTPHTNNVSGQSSQADKHEPMN</sequence>
<feature type="compositionally biased region" description="Low complexity" evidence="4">
    <location>
        <begin position="2109"/>
        <end position="2124"/>
    </location>
</feature>
<feature type="region of interest" description="Disordered" evidence="4">
    <location>
        <begin position="644"/>
        <end position="663"/>
    </location>
</feature>
<gene>
    <name evidence="6" type="primary">kiaa2026</name>
</gene>
<dbReference type="GeneTree" id="ENSGT00390000011483"/>
<dbReference type="PANTHER" id="PTHR31095:SF3">
    <property type="entry name" value="RIKEN CDNA 9930021J03 GENE"/>
    <property type="match status" value="1"/>
</dbReference>
<feature type="compositionally biased region" description="Low complexity" evidence="4">
    <location>
        <begin position="1825"/>
        <end position="1844"/>
    </location>
</feature>
<dbReference type="OrthoDB" id="21449at2759"/>
<feature type="region of interest" description="Disordered" evidence="4">
    <location>
        <begin position="2103"/>
        <end position="2128"/>
    </location>
</feature>
<dbReference type="InterPro" id="IPR036427">
    <property type="entry name" value="Bromodomain-like_sf"/>
</dbReference>
<dbReference type="SUPFAM" id="SSF47370">
    <property type="entry name" value="Bromodomain"/>
    <property type="match status" value="1"/>
</dbReference>
<accession>A0A667YWQ6</accession>
<keyword evidence="7" id="KW-1185">Reference proteome</keyword>
<feature type="compositionally biased region" description="Polar residues" evidence="4">
    <location>
        <begin position="1142"/>
        <end position="1177"/>
    </location>
</feature>
<evidence type="ECO:0000256" key="2">
    <source>
        <dbReference type="PROSITE-ProRule" id="PRU00035"/>
    </source>
</evidence>
<evidence type="ECO:0000256" key="4">
    <source>
        <dbReference type="SAM" id="MobiDB-lite"/>
    </source>
</evidence>
<feature type="coiled-coil region" evidence="3">
    <location>
        <begin position="296"/>
        <end position="324"/>
    </location>
</feature>
<dbReference type="PANTHER" id="PTHR31095">
    <property type="entry name" value="RIKEN CDNA 9930021J03 GENE"/>
    <property type="match status" value="1"/>
</dbReference>
<proteinExistence type="predicted"/>
<dbReference type="PROSITE" id="PS50014">
    <property type="entry name" value="BROMODOMAIN_2"/>
    <property type="match status" value="1"/>
</dbReference>
<dbReference type="Proteomes" id="UP000472263">
    <property type="component" value="Chromosome 12"/>
</dbReference>
<feature type="region of interest" description="Disordered" evidence="4">
    <location>
        <begin position="774"/>
        <end position="869"/>
    </location>
</feature>
<feature type="compositionally biased region" description="Polar residues" evidence="4">
    <location>
        <begin position="1618"/>
        <end position="1629"/>
    </location>
</feature>
<feature type="region of interest" description="Disordered" evidence="4">
    <location>
        <begin position="1048"/>
        <end position="1087"/>
    </location>
</feature>
<keyword evidence="3" id="KW-0175">Coiled coil</keyword>
<evidence type="ECO:0000313" key="6">
    <source>
        <dbReference type="Ensembl" id="ENSMMDP00005025546.1"/>
    </source>
</evidence>
<feature type="region of interest" description="Disordered" evidence="4">
    <location>
        <begin position="1138"/>
        <end position="1188"/>
    </location>
</feature>
<feature type="compositionally biased region" description="Basic and acidic residues" evidence="4">
    <location>
        <begin position="803"/>
        <end position="824"/>
    </location>
</feature>
<feature type="compositionally biased region" description="Low complexity" evidence="4">
    <location>
        <begin position="733"/>
        <end position="744"/>
    </location>
</feature>
<reference evidence="6" key="1">
    <citation type="submission" date="2019-06" db="EMBL/GenBank/DDBJ databases">
        <authorList>
            <consortium name="Wellcome Sanger Institute Data Sharing"/>
        </authorList>
    </citation>
    <scope>NUCLEOTIDE SEQUENCE [LARGE SCALE GENOMIC DNA]</scope>
</reference>
<reference evidence="6" key="2">
    <citation type="submission" date="2025-08" db="UniProtKB">
        <authorList>
            <consortium name="Ensembl"/>
        </authorList>
    </citation>
    <scope>IDENTIFICATION</scope>
</reference>
<feature type="compositionally biased region" description="Basic residues" evidence="4">
    <location>
        <begin position="842"/>
        <end position="854"/>
    </location>
</feature>
<protein>
    <recommendedName>
        <fullName evidence="5">Bromo domain-containing protein</fullName>
    </recommendedName>
</protein>
<dbReference type="GeneID" id="115368682"/>
<feature type="region of interest" description="Disordered" evidence="4">
    <location>
        <begin position="2372"/>
        <end position="2401"/>
    </location>
</feature>
<feature type="compositionally biased region" description="Polar residues" evidence="4">
    <location>
        <begin position="1052"/>
        <end position="1063"/>
    </location>
</feature>
<feature type="compositionally biased region" description="Polar residues" evidence="4">
    <location>
        <begin position="1845"/>
        <end position="1877"/>
    </location>
</feature>
<dbReference type="CDD" id="cd04369">
    <property type="entry name" value="Bromodomain"/>
    <property type="match status" value="1"/>
</dbReference>
<feature type="compositionally biased region" description="Polar residues" evidence="4">
    <location>
        <begin position="2382"/>
        <end position="2393"/>
    </location>
</feature>
<reference evidence="6" key="3">
    <citation type="submission" date="2025-09" db="UniProtKB">
        <authorList>
            <consortium name="Ensembl"/>
        </authorList>
    </citation>
    <scope>IDENTIFICATION</scope>
</reference>
<dbReference type="SMART" id="SM00297">
    <property type="entry name" value="BROMO"/>
    <property type="match status" value="1"/>
</dbReference>
<feature type="region of interest" description="Disordered" evidence="4">
    <location>
        <begin position="551"/>
        <end position="589"/>
    </location>
</feature>
<dbReference type="InterPro" id="IPR040214">
    <property type="entry name" value="BRD10"/>
</dbReference>
<feature type="compositionally biased region" description="Polar residues" evidence="4">
    <location>
        <begin position="1887"/>
        <end position="1899"/>
    </location>
</feature>
<feature type="region of interest" description="Disordered" evidence="4">
    <location>
        <begin position="613"/>
        <end position="639"/>
    </location>
</feature>
<evidence type="ECO:0000259" key="5">
    <source>
        <dbReference type="PROSITE" id="PS50014"/>
    </source>
</evidence>
<feature type="region of interest" description="Disordered" evidence="4">
    <location>
        <begin position="1790"/>
        <end position="1899"/>
    </location>
</feature>
<dbReference type="RefSeq" id="XP_029920795.1">
    <property type="nucleotide sequence ID" value="XM_030064935.1"/>
</dbReference>
<feature type="compositionally biased region" description="Low complexity" evidence="4">
    <location>
        <begin position="646"/>
        <end position="656"/>
    </location>
</feature>
<dbReference type="Ensembl" id="ENSMMDT00005026084.1">
    <property type="protein sequence ID" value="ENSMMDP00005025546.1"/>
    <property type="gene ID" value="ENSMMDG00005012239.1"/>
</dbReference>
<feature type="compositionally biased region" description="Basic and acidic residues" evidence="4">
    <location>
        <begin position="559"/>
        <end position="569"/>
    </location>
</feature>
<dbReference type="Gene3D" id="1.20.920.10">
    <property type="entry name" value="Bromodomain-like"/>
    <property type="match status" value="1"/>
</dbReference>
<feature type="region of interest" description="Disordered" evidence="4">
    <location>
        <begin position="1606"/>
        <end position="1629"/>
    </location>
</feature>
<dbReference type="CTD" id="158358"/>
<dbReference type="InterPro" id="IPR001487">
    <property type="entry name" value="Bromodomain"/>
</dbReference>
<feature type="region of interest" description="Disordered" evidence="4">
    <location>
        <begin position="705"/>
        <end position="744"/>
    </location>
</feature>
<feature type="compositionally biased region" description="Basic residues" evidence="4">
    <location>
        <begin position="792"/>
        <end position="802"/>
    </location>
</feature>